<dbReference type="Gene3D" id="3.10.450.50">
    <property type="match status" value="1"/>
</dbReference>
<evidence type="ECO:0000313" key="3">
    <source>
        <dbReference type="Proteomes" id="UP001597344"/>
    </source>
</evidence>
<dbReference type="Pfam" id="PF12893">
    <property type="entry name" value="Lumazine_bd_2"/>
    <property type="match status" value="1"/>
</dbReference>
<gene>
    <name evidence="2" type="ORF">ACFSJT_18645</name>
</gene>
<name>A0ABW5B383_9FLAO</name>
<organism evidence="2 3">
    <name type="scientific">Aquimarina celericrescens</name>
    <dbReference type="NCBI Taxonomy" id="1964542"/>
    <lineage>
        <taxon>Bacteria</taxon>
        <taxon>Pseudomonadati</taxon>
        <taxon>Bacteroidota</taxon>
        <taxon>Flavobacteriia</taxon>
        <taxon>Flavobacteriales</taxon>
        <taxon>Flavobacteriaceae</taxon>
        <taxon>Aquimarina</taxon>
    </lineage>
</organism>
<feature type="signal peptide" evidence="1">
    <location>
        <begin position="1"/>
        <end position="20"/>
    </location>
</feature>
<proteinExistence type="predicted"/>
<sequence length="141" mass="16404">MKKQILIVLMFLSFTAVVSAQQSDYQKIEQTVSYYLDGGTNNDFETVKKAFHPNATMRGIREGKYWETNAVEFFKSVIKPGPKQNRKTRVAYINISDNVANARLEIEYPTFMFIDYMNLLKIDGDWKIVGKIYTRKSLNKK</sequence>
<dbReference type="InterPro" id="IPR032710">
    <property type="entry name" value="NTF2-like_dom_sf"/>
</dbReference>
<keyword evidence="1" id="KW-0732">Signal</keyword>
<feature type="chain" id="PRO_5046480018" evidence="1">
    <location>
        <begin position="21"/>
        <end position="141"/>
    </location>
</feature>
<dbReference type="SUPFAM" id="SSF54427">
    <property type="entry name" value="NTF2-like"/>
    <property type="match status" value="1"/>
</dbReference>
<dbReference type="InterPro" id="IPR039437">
    <property type="entry name" value="FrzH/put_lumazine-bd"/>
</dbReference>
<evidence type="ECO:0000256" key="1">
    <source>
        <dbReference type="SAM" id="SignalP"/>
    </source>
</evidence>
<dbReference type="EMBL" id="JBHUHY010000032">
    <property type="protein sequence ID" value="MFD2188827.1"/>
    <property type="molecule type" value="Genomic_DNA"/>
</dbReference>
<reference evidence="3" key="1">
    <citation type="journal article" date="2019" name="Int. J. Syst. Evol. Microbiol.">
        <title>The Global Catalogue of Microorganisms (GCM) 10K type strain sequencing project: providing services to taxonomists for standard genome sequencing and annotation.</title>
        <authorList>
            <consortium name="The Broad Institute Genomics Platform"/>
            <consortium name="The Broad Institute Genome Sequencing Center for Infectious Disease"/>
            <person name="Wu L."/>
            <person name="Ma J."/>
        </authorList>
    </citation>
    <scope>NUCLEOTIDE SEQUENCE [LARGE SCALE GENOMIC DNA]</scope>
    <source>
        <strain evidence="3">DT92</strain>
    </source>
</reference>
<comment type="caution">
    <text evidence="2">The sequence shown here is derived from an EMBL/GenBank/DDBJ whole genome shotgun (WGS) entry which is preliminary data.</text>
</comment>
<dbReference type="Proteomes" id="UP001597344">
    <property type="component" value="Unassembled WGS sequence"/>
</dbReference>
<dbReference type="RefSeq" id="WP_378321853.1">
    <property type="nucleotide sequence ID" value="NZ_JBHUHY010000032.1"/>
</dbReference>
<evidence type="ECO:0000313" key="2">
    <source>
        <dbReference type="EMBL" id="MFD2188827.1"/>
    </source>
</evidence>
<protein>
    <submittedName>
        <fullName evidence="2">Nuclear transport factor 2 family protein</fullName>
    </submittedName>
</protein>
<accession>A0ABW5B383</accession>
<keyword evidence="3" id="KW-1185">Reference proteome</keyword>